<dbReference type="InterPro" id="IPR010235">
    <property type="entry name" value="HepT"/>
</dbReference>
<accession>G8TWE6</accession>
<dbReference type="AlphaFoldDB" id="G8TWE6"/>
<name>G8TWE6_SULAD</name>
<dbReference type="PATRIC" id="fig|679936.5.peg.1410"/>
<dbReference type="HOGENOM" id="CLU_118479_1_1_9"/>
<proteinExistence type="predicted"/>
<dbReference type="EMBL" id="CP003179">
    <property type="protein sequence ID" value="AEW04844.1"/>
    <property type="molecule type" value="Genomic_DNA"/>
</dbReference>
<dbReference type="NCBIfam" id="TIGR01987">
    <property type="entry name" value="HI0074"/>
    <property type="match status" value="1"/>
</dbReference>
<dbReference type="Gene3D" id="1.20.120.330">
    <property type="entry name" value="Nucleotidyltransferases domain 2"/>
    <property type="match status" value="1"/>
</dbReference>
<gene>
    <name evidence="1" type="ordered locus">Sulac_1347</name>
</gene>
<dbReference type="Pfam" id="PF08780">
    <property type="entry name" value="NTase_sub_bind"/>
    <property type="match status" value="1"/>
</dbReference>
<evidence type="ECO:0000313" key="2">
    <source>
        <dbReference type="Proteomes" id="UP000005439"/>
    </source>
</evidence>
<sequence>MRAERRPLTKLEAQGMIQSFEYTFELAWKVLKDFLESRGVRDLYGSRDVIRAAFQRDLLDNGQIWMAMIESRNLTSYTYDDAIADRVLTAVRQQYILLFDALNERMRSFQVEGQE</sequence>
<organism evidence="1 2">
    <name type="scientific">Sulfobacillus acidophilus (strain ATCC 700253 / DSM 10332 / NAL)</name>
    <dbReference type="NCBI Taxonomy" id="679936"/>
    <lineage>
        <taxon>Bacteria</taxon>
        <taxon>Bacillati</taxon>
        <taxon>Bacillota</taxon>
        <taxon>Clostridia</taxon>
        <taxon>Eubacteriales</taxon>
        <taxon>Clostridiales Family XVII. Incertae Sedis</taxon>
        <taxon>Sulfobacillus</taxon>
    </lineage>
</organism>
<dbReference type="Proteomes" id="UP000005439">
    <property type="component" value="Chromosome"/>
</dbReference>
<dbReference type="SUPFAM" id="SSF81593">
    <property type="entry name" value="Nucleotidyltransferase substrate binding subunit/domain"/>
    <property type="match status" value="1"/>
</dbReference>
<dbReference type="KEGG" id="sap:Sulac_1347"/>
<protein>
    <submittedName>
        <fullName evidence="1">Nucleotidyltransferase substrate binding protein, HI0074 family</fullName>
    </submittedName>
</protein>
<reference evidence="2" key="1">
    <citation type="submission" date="2011-12" db="EMBL/GenBank/DDBJ databases">
        <title>The complete genome of chromosome of Sulfobacillus acidophilus DSM 10332.</title>
        <authorList>
            <person name="Lucas S."/>
            <person name="Han J."/>
            <person name="Lapidus A."/>
            <person name="Bruce D."/>
            <person name="Goodwin L."/>
            <person name="Pitluck S."/>
            <person name="Peters L."/>
            <person name="Kyrpides N."/>
            <person name="Mavromatis K."/>
            <person name="Ivanova N."/>
            <person name="Mikhailova N."/>
            <person name="Chertkov O."/>
            <person name="Saunders E."/>
            <person name="Detter J.C."/>
            <person name="Tapia R."/>
            <person name="Han C."/>
            <person name="Land M."/>
            <person name="Hauser L."/>
            <person name="Markowitz V."/>
            <person name="Cheng J.-F."/>
            <person name="Hugenholtz P."/>
            <person name="Woyke T."/>
            <person name="Wu D."/>
            <person name="Pukall R."/>
            <person name="Gehrich-Schroeter G."/>
            <person name="Schneider S."/>
            <person name="Klenk H.-P."/>
            <person name="Eisen J.A."/>
        </authorList>
    </citation>
    <scope>NUCLEOTIDE SEQUENCE [LARGE SCALE GENOMIC DNA]</scope>
    <source>
        <strain evidence="2">ATCC 700253 / DSM 10332 / NAL</strain>
    </source>
</reference>
<keyword evidence="2" id="KW-1185">Reference proteome</keyword>
<reference evidence="1 2" key="2">
    <citation type="journal article" date="2012" name="Stand. Genomic Sci.">
        <title>Complete genome sequence of the moderately thermophilic mineral-sulfide-oxidizing firmicute Sulfobacillus acidophilus type strain (NAL(T)).</title>
        <authorList>
            <person name="Anderson I."/>
            <person name="Chertkov O."/>
            <person name="Chen A."/>
            <person name="Saunders E."/>
            <person name="Lapidus A."/>
            <person name="Nolan M."/>
            <person name="Lucas S."/>
            <person name="Hammon N."/>
            <person name="Deshpande S."/>
            <person name="Cheng J.F."/>
            <person name="Han C."/>
            <person name="Tapia R."/>
            <person name="Goodwin L.A."/>
            <person name="Pitluck S."/>
            <person name="Liolios K."/>
            <person name="Pagani I."/>
            <person name="Ivanova N."/>
            <person name="Mikhailova N."/>
            <person name="Pati A."/>
            <person name="Palaniappan K."/>
            <person name="Land M."/>
            <person name="Pan C."/>
            <person name="Rohde M."/>
            <person name="Pukall R."/>
            <person name="Goker M."/>
            <person name="Detter J.C."/>
            <person name="Woyke T."/>
            <person name="Bristow J."/>
            <person name="Eisen J.A."/>
            <person name="Markowitz V."/>
            <person name="Hugenholtz P."/>
            <person name="Kyrpides N.C."/>
            <person name="Klenk H.P."/>
            <person name="Mavromatis K."/>
        </authorList>
    </citation>
    <scope>NUCLEOTIDE SEQUENCE [LARGE SCALE GENOMIC DNA]</scope>
    <source>
        <strain evidence="2">ATCC 700253 / DSM 10332 / NAL</strain>
    </source>
</reference>
<evidence type="ECO:0000313" key="1">
    <source>
        <dbReference type="EMBL" id="AEW04844.1"/>
    </source>
</evidence>